<dbReference type="GO" id="GO:0008010">
    <property type="term" value="F:structural constituent of chitin-based larval cuticle"/>
    <property type="evidence" value="ECO:0007669"/>
    <property type="project" value="TreeGrafter"/>
</dbReference>
<sequence>MHVVFIVITIGYALGNPIQQSWDTEIIKQINTINDDGSYTFGFESADGTFRVETRDAYGIVKGRYGFYDDQGSLRVLEYFTGNGGFVAFGDHLPIQPYHKEQISSSLRTKENTPSRFLQAERRENYNAQNSSREKILSDELDAAHDQALQSLFEKKIDDEDVLILERQVEKQQRVGIQETPSLNPSDVY</sequence>
<accession>A0AA88ITC8</accession>
<gene>
    <name evidence="3" type="ORF">QYM36_007865</name>
</gene>
<feature type="chain" id="PRO_5041659116" description="Cuticle protein" evidence="2">
    <location>
        <begin position="16"/>
        <end position="189"/>
    </location>
</feature>
<protein>
    <recommendedName>
        <fullName evidence="5">Cuticle protein</fullName>
    </recommendedName>
</protein>
<evidence type="ECO:0000313" key="4">
    <source>
        <dbReference type="Proteomes" id="UP001187531"/>
    </source>
</evidence>
<proteinExistence type="predicted"/>
<dbReference type="InterPro" id="IPR050468">
    <property type="entry name" value="Cuticle_Struct_Prot"/>
</dbReference>
<dbReference type="PROSITE" id="PS51155">
    <property type="entry name" value="CHIT_BIND_RR_2"/>
    <property type="match status" value="1"/>
</dbReference>
<dbReference type="PANTHER" id="PTHR10380:SF234">
    <property type="entry name" value="CUTICULAR PROTEIN 97EA, ISOFORM A"/>
    <property type="match status" value="1"/>
</dbReference>
<dbReference type="GO" id="GO:0062129">
    <property type="term" value="C:chitin-based extracellular matrix"/>
    <property type="evidence" value="ECO:0007669"/>
    <property type="project" value="TreeGrafter"/>
</dbReference>
<dbReference type="EMBL" id="JAVRJZ010000001">
    <property type="protein sequence ID" value="KAK2727177.1"/>
    <property type="molecule type" value="Genomic_DNA"/>
</dbReference>
<keyword evidence="4" id="KW-1185">Reference proteome</keyword>
<keyword evidence="2" id="KW-0732">Signal</keyword>
<name>A0AA88ITC8_ARTSF</name>
<dbReference type="Pfam" id="PF00379">
    <property type="entry name" value="Chitin_bind_4"/>
    <property type="match status" value="1"/>
</dbReference>
<dbReference type="InterPro" id="IPR000618">
    <property type="entry name" value="Insect_cuticle"/>
</dbReference>
<dbReference type="AlphaFoldDB" id="A0AA88ITC8"/>
<evidence type="ECO:0000313" key="3">
    <source>
        <dbReference type="EMBL" id="KAK2727177.1"/>
    </source>
</evidence>
<organism evidence="3 4">
    <name type="scientific">Artemia franciscana</name>
    <name type="common">Brine shrimp</name>
    <name type="synonym">Artemia sanfranciscana</name>
    <dbReference type="NCBI Taxonomy" id="6661"/>
    <lineage>
        <taxon>Eukaryota</taxon>
        <taxon>Metazoa</taxon>
        <taxon>Ecdysozoa</taxon>
        <taxon>Arthropoda</taxon>
        <taxon>Crustacea</taxon>
        <taxon>Branchiopoda</taxon>
        <taxon>Anostraca</taxon>
        <taxon>Artemiidae</taxon>
        <taxon>Artemia</taxon>
    </lineage>
</organism>
<keyword evidence="1" id="KW-0193">Cuticle</keyword>
<dbReference type="Proteomes" id="UP001187531">
    <property type="component" value="Unassembled WGS sequence"/>
</dbReference>
<dbReference type="PANTHER" id="PTHR10380">
    <property type="entry name" value="CUTICLE PROTEIN"/>
    <property type="match status" value="1"/>
</dbReference>
<evidence type="ECO:0000256" key="2">
    <source>
        <dbReference type="SAM" id="SignalP"/>
    </source>
</evidence>
<comment type="caution">
    <text evidence="3">The sequence shown here is derived from an EMBL/GenBank/DDBJ whole genome shotgun (WGS) entry which is preliminary data.</text>
</comment>
<evidence type="ECO:0008006" key="5">
    <source>
        <dbReference type="Google" id="ProtNLM"/>
    </source>
</evidence>
<feature type="signal peptide" evidence="2">
    <location>
        <begin position="1"/>
        <end position="15"/>
    </location>
</feature>
<evidence type="ECO:0000256" key="1">
    <source>
        <dbReference type="PROSITE-ProRule" id="PRU00497"/>
    </source>
</evidence>
<reference evidence="3" key="1">
    <citation type="submission" date="2023-07" db="EMBL/GenBank/DDBJ databases">
        <title>Chromosome-level genome assembly of Artemia franciscana.</title>
        <authorList>
            <person name="Jo E."/>
        </authorList>
    </citation>
    <scope>NUCLEOTIDE SEQUENCE</scope>
    <source>
        <tissue evidence="3">Whole body</tissue>
    </source>
</reference>